<evidence type="ECO:0000313" key="16">
    <source>
        <dbReference type="Proteomes" id="UP000266239"/>
    </source>
</evidence>
<evidence type="ECO:0000256" key="9">
    <source>
        <dbReference type="PROSITE-ProRule" id="PRU00175"/>
    </source>
</evidence>
<evidence type="ECO:0000256" key="3">
    <source>
        <dbReference type="ARBA" id="ARBA00022679"/>
    </source>
</evidence>
<gene>
    <name evidence="13" type="ORF">DYB25_000309</name>
    <name evidence="15" type="ORF">DYB30_006923</name>
    <name evidence="14" type="ORF">DYB34_000583</name>
</gene>
<feature type="compositionally biased region" description="Acidic residues" evidence="10">
    <location>
        <begin position="20"/>
        <end position="36"/>
    </location>
</feature>
<keyword evidence="6 9" id="KW-0863">Zinc-finger</keyword>
<dbReference type="SUPFAM" id="SSF57850">
    <property type="entry name" value="RING/U-box"/>
    <property type="match status" value="2"/>
</dbReference>
<dbReference type="PRINTS" id="PR01576">
    <property type="entry name" value="PDEFORMYLASE"/>
</dbReference>
<dbReference type="Pfam" id="PF19422">
    <property type="entry name" value="Ariadne"/>
    <property type="match status" value="1"/>
</dbReference>
<dbReference type="HAMAP" id="MF_00163">
    <property type="entry name" value="Pep_deformylase"/>
    <property type="match status" value="1"/>
</dbReference>
<dbReference type="Gene3D" id="3.30.40.10">
    <property type="entry name" value="Zinc/RING finger domain, C3HC4 (zinc finger)"/>
    <property type="match status" value="1"/>
</dbReference>
<evidence type="ECO:0000313" key="17">
    <source>
        <dbReference type="Proteomes" id="UP000266643"/>
    </source>
</evidence>
<dbReference type="Gene3D" id="1.20.120.1750">
    <property type="match status" value="1"/>
</dbReference>
<dbReference type="GO" id="GO:0061630">
    <property type="term" value="F:ubiquitin protein ligase activity"/>
    <property type="evidence" value="ECO:0007669"/>
    <property type="project" value="UniProtKB-EC"/>
</dbReference>
<evidence type="ECO:0000313" key="13">
    <source>
        <dbReference type="EMBL" id="RHY20574.1"/>
    </source>
</evidence>
<keyword evidence="3" id="KW-0808">Transferase</keyword>
<keyword evidence="5" id="KW-0677">Repeat</keyword>
<evidence type="ECO:0000259" key="11">
    <source>
        <dbReference type="PROSITE" id="PS50089"/>
    </source>
</evidence>
<dbReference type="AlphaFoldDB" id="A0A397BMJ6"/>
<keyword evidence="8" id="KW-0862">Zinc</keyword>
<dbReference type="GO" id="GO:0042586">
    <property type="term" value="F:peptide deformylase activity"/>
    <property type="evidence" value="ECO:0007669"/>
    <property type="project" value="InterPro"/>
</dbReference>
<evidence type="ECO:0000256" key="2">
    <source>
        <dbReference type="ARBA" id="ARBA00010759"/>
    </source>
</evidence>
<dbReference type="Proteomes" id="UP000266643">
    <property type="component" value="Unassembled WGS sequence"/>
</dbReference>
<keyword evidence="7" id="KW-0833">Ubl conjugation pathway</keyword>
<dbReference type="CDD" id="cd00487">
    <property type="entry name" value="Pep_deformylase"/>
    <property type="match status" value="1"/>
</dbReference>
<dbReference type="FunFam" id="3.30.40.10:FF:000019">
    <property type="entry name" value="RBR-type E3 ubiquitin transferase"/>
    <property type="match status" value="1"/>
</dbReference>
<comment type="caution">
    <text evidence="13">The sequence shown here is derived from an EMBL/GenBank/DDBJ whole genome shotgun (WGS) entry which is preliminary data.</text>
</comment>
<keyword evidence="4" id="KW-0479">Metal-binding</keyword>
<evidence type="ECO:0000256" key="7">
    <source>
        <dbReference type="ARBA" id="ARBA00022786"/>
    </source>
</evidence>
<sequence length="654" mass="73801">MSHAVSDQQVEMELEHELQSVDDVDLDVDDDEEYDYASDTSSYQYSSDEGAADESKSKRSKTESKTRTSSLKVNTNIGSAAAAQYQVISPTSLASQQNALIADVANVLSLPKAKASLLLRYFFWNKEKLMDRYCSDPTGVSQAAGTGEEEESKDVKRRCAICCEDETSQLVALGCKHFFCVDCWVPYLQIKIQEGPGCITTTCPQHGCSERVSDSIFQKLLPKKDYMRFQEYLLRSFVDINKTVKWCPSPGCDKAIASSGGLMTCKNESETANWILANTKKCPKCSIRIEKNQGCNHMTCRSCKYEFCWTCMDVWSNHNANTGGYYKCNRYDPDTVPSDTDAARAKAELDRYLHYYQRFANHAEAGKFAARKRDDTDRRMAEFEAEANGSYMDVGFLNAAIETLIACRRVLKFSYVYAYYLPQGKEKDLFEHLQEDLEKNTEHLTGLAEKPLDKMDRSDIINYTRVTENFLKNILGDGEHQGLGLAGPQVGVNQRFFLMIESIPQGNVAFGLCNASSPCICGVVDDDTPFTYEAVINPVINSKSAAVTKDFEGCLSFPGYQGVVSRAEVIDVTYTTLDGRKIENRTLANLHARVFQHELDHLDGVMFLDKIDMSVRSPLIVVWRRSLLHRQTLIHDDEFRSRDYLDLQMLLKDD</sequence>
<feature type="region of interest" description="Disordered" evidence="10">
    <location>
        <begin position="1"/>
        <end position="70"/>
    </location>
</feature>
<dbReference type="InterPro" id="IPR045840">
    <property type="entry name" value="Ariadne"/>
</dbReference>
<dbReference type="InterPro" id="IPR023635">
    <property type="entry name" value="Peptide_deformylase"/>
</dbReference>
<dbReference type="InterPro" id="IPR036821">
    <property type="entry name" value="Peptide_deformylase_sf"/>
</dbReference>
<dbReference type="InterPro" id="IPR031127">
    <property type="entry name" value="E3_UB_ligase_RBR"/>
</dbReference>
<dbReference type="GO" id="GO:0008270">
    <property type="term" value="F:zinc ion binding"/>
    <property type="evidence" value="ECO:0007669"/>
    <property type="project" value="UniProtKB-KW"/>
</dbReference>
<dbReference type="InterPro" id="IPR048962">
    <property type="entry name" value="ARIH1-like_UBL"/>
</dbReference>
<feature type="compositionally biased region" description="Basic and acidic residues" evidence="10">
    <location>
        <begin position="53"/>
        <end position="66"/>
    </location>
</feature>
<dbReference type="InterPro" id="IPR013083">
    <property type="entry name" value="Znf_RING/FYVE/PHD"/>
</dbReference>
<protein>
    <submittedName>
        <fullName evidence="13">Uncharacterized protein</fullName>
    </submittedName>
</protein>
<proteinExistence type="inferred from homology"/>
<dbReference type="Pfam" id="PF01485">
    <property type="entry name" value="IBR"/>
    <property type="match status" value="1"/>
</dbReference>
<dbReference type="Pfam" id="PF22191">
    <property type="entry name" value="IBR_1"/>
    <property type="match status" value="1"/>
</dbReference>
<dbReference type="InterPro" id="IPR001841">
    <property type="entry name" value="Znf_RING"/>
</dbReference>
<dbReference type="Pfam" id="PF21235">
    <property type="entry name" value="UBA_ARI1"/>
    <property type="match status" value="1"/>
</dbReference>
<dbReference type="SUPFAM" id="SSF56420">
    <property type="entry name" value="Peptide deformylase"/>
    <property type="match status" value="1"/>
</dbReference>
<dbReference type="PROSITE" id="PS51873">
    <property type="entry name" value="TRIAD"/>
    <property type="match status" value="1"/>
</dbReference>
<dbReference type="SMART" id="SM00647">
    <property type="entry name" value="IBR"/>
    <property type="match status" value="1"/>
</dbReference>
<evidence type="ECO:0000256" key="5">
    <source>
        <dbReference type="ARBA" id="ARBA00022737"/>
    </source>
</evidence>
<organism evidence="13 16">
    <name type="scientific">Aphanomyces astaci</name>
    <name type="common">Crayfish plague agent</name>
    <dbReference type="NCBI Taxonomy" id="112090"/>
    <lineage>
        <taxon>Eukaryota</taxon>
        <taxon>Sar</taxon>
        <taxon>Stramenopiles</taxon>
        <taxon>Oomycota</taxon>
        <taxon>Saprolegniomycetes</taxon>
        <taxon>Saprolegniales</taxon>
        <taxon>Verrucalvaceae</taxon>
        <taxon>Aphanomyces</taxon>
    </lineage>
</organism>
<evidence type="ECO:0000313" key="15">
    <source>
        <dbReference type="EMBL" id="RHY70177.1"/>
    </source>
</evidence>
<dbReference type="Proteomes" id="UP000266239">
    <property type="component" value="Unassembled WGS sequence"/>
</dbReference>
<dbReference type="Pfam" id="PF01327">
    <property type="entry name" value="Pep_deformylase"/>
    <property type="match status" value="1"/>
</dbReference>
<dbReference type="InterPro" id="IPR044066">
    <property type="entry name" value="TRIAD_supradom"/>
</dbReference>
<evidence type="ECO:0000256" key="8">
    <source>
        <dbReference type="ARBA" id="ARBA00022833"/>
    </source>
</evidence>
<dbReference type="PANTHER" id="PTHR11685">
    <property type="entry name" value="RBR FAMILY RING FINGER AND IBR DOMAIN-CONTAINING"/>
    <property type="match status" value="1"/>
</dbReference>
<evidence type="ECO:0000256" key="4">
    <source>
        <dbReference type="ARBA" id="ARBA00022723"/>
    </source>
</evidence>
<dbReference type="EMBL" id="QUTA01004225">
    <property type="protein sequence ID" value="RHY20574.1"/>
    <property type="molecule type" value="Genomic_DNA"/>
</dbReference>
<dbReference type="InterPro" id="IPR002867">
    <property type="entry name" value="IBR_dom"/>
</dbReference>
<dbReference type="FunFam" id="1.20.120.1750:FF:000022">
    <property type="entry name" value="RBR-type E3 ubiquitin transferase"/>
    <property type="match status" value="1"/>
</dbReference>
<dbReference type="EMBL" id="QUTB01005294">
    <property type="protein sequence ID" value="RHY56388.1"/>
    <property type="molecule type" value="Genomic_DNA"/>
</dbReference>
<dbReference type="PROSITE" id="PS50089">
    <property type="entry name" value="ZF_RING_2"/>
    <property type="match status" value="1"/>
</dbReference>
<reference evidence="16 17" key="1">
    <citation type="submission" date="2018-08" db="EMBL/GenBank/DDBJ databases">
        <title>Aphanomyces genome sequencing and annotation.</title>
        <authorList>
            <person name="Minardi D."/>
            <person name="Oidtmann B."/>
            <person name="Van Der Giezen M."/>
            <person name="Studholme D.J."/>
        </authorList>
    </citation>
    <scope>NUCLEOTIDE SEQUENCE [LARGE SCALE GENOMIC DNA]</scope>
    <source>
        <strain evidence="15 17">D2</strain>
        <strain evidence="14 18">Si</strain>
        <strain evidence="13 16">Yx</strain>
    </source>
</reference>
<evidence type="ECO:0000313" key="18">
    <source>
        <dbReference type="Proteomes" id="UP000283543"/>
    </source>
</evidence>
<dbReference type="GO" id="GO:0016567">
    <property type="term" value="P:protein ubiquitination"/>
    <property type="evidence" value="ECO:0007669"/>
    <property type="project" value="InterPro"/>
</dbReference>
<name>A0A397BMJ6_APHAT</name>
<evidence type="ECO:0000259" key="12">
    <source>
        <dbReference type="PROSITE" id="PS51873"/>
    </source>
</evidence>
<evidence type="ECO:0000313" key="14">
    <source>
        <dbReference type="EMBL" id="RHY56388.1"/>
    </source>
</evidence>
<evidence type="ECO:0000256" key="6">
    <source>
        <dbReference type="ARBA" id="ARBA00022771"/>
    </source>
</evidence>
<feature type="domain" description="RING-type" evidence="11">
    <location>
        <begin position="159"/>
        <end position="206"/>
    </location>
</feature>
<comment type="catalytic activity">
    <reaction evidence="1">
        <text>[E2 ubiquitin-conjugating enzyme]-S-ubiquitinyl-L-cysteine + [acceptor protein]-L-lysine = [E2 ubiquitin-conjugating enzyme]-L-cysteine + [acceptor protein]-N(6)-ubiquitinyl-L-lysine.</text>
        <dbReference type="EC" id="2.3.2.31"/>
    </reaction>
</comment>
<dbReference type="EMBL" id="QUTD01004012">
    <property type="protein sequence ID" value="RHY70177.1"/>
    <property type="molecule type" value="Genomic_DNA"/>
</dbReference>
<evidence type="ECO:0000256" key="10">
    <source>
        <dbReference type="SAM" id="MobiDB-lite"/>
    </source>
</evidence>
<feature type="domain" description="RING-type" evidence="12">
    <location>
        <begin position="155"/>
        <end position="332"/>
    </location>
</feature>
<comment type="similarity">
    <text evidence="2">Belongs to the polypeptide deformylase family.</text>
</comment>
<dbReference type="Proteomes" id="UP000283543">
    <property type="component" value="Unassembled WGS sequence"/>
</dbReference>
<accession>A0A397BMJ6</accession>
<dbReference type="VEuPathDB" id="FungiDB:H257_05046"/>
<evidence type="ECO:0000256" key="1">
    <source>
        <dbReference type="ARBA" id="ARBA00001798"/>
    </source>
</evidence>